<dbReference type="EMBL" id="JATAAI010000007">
    <property type="protein sequence ID" value="KAK1744533.1"/>
    <property type="molecule type" value="Genomic_DNA"/>
</dbReference>
<dbReference type="InterPro" id="IPR045055">
    <property type="entry name" value="DNA2/NAM7-like"/>
</dbReference>
<dbReference type="CDD" id="cd20336">
    <property type="entry name" value="Rcat_RBR"/>
    <property type="match status" value="1"/>
</dbReference>
<evidence type="ECO:0000313" key="4">
    <source>
        <dbReference type="Proteomes" id="UP001224775"/>
    </source>
</evidence>
<keyword evidence="3" id="KW-0347">Helicase</keyword>
<keyword evidence="4" id="KW-1185">Reference proteome</keyword>
<protein>
    <submittedName>
        <fullName evidence="3">DNA2/NAM7 family helicase</fullName>
        <ecNumber evidence="3">3.6.4.12</ecNumber>
    </submittedName>
</protein>
<dbReference type="PANTHER" id="PTHR10887:SF495">
    <property type="entry name" value="HELICASE SENATAXIN ISOFORM X1-RELATED"/>
    <property type="match status" value="1"/>
</dbReference>
<dbReference type="AlphaFoldDB" id="A0AAD8YDZ5"/>
<dbReference type="InterPro" id="IPR047187">
    <property type="entry name" value="SF1_C_Upf1"/>
</dbReference>
<sequence length="1058" mass="119104">MAASSFCVSCLDDDEEVVFRCRGDGGVCTYQLCSTCVKIAFEDKSGSNSSFCAMCKSPTALDMIESVCGRGALIAVEKKIRGQVEFKLKEENIRKDASRSKAQDLNEQARVLFNDLADKINLKCPRCKAAFYDYDGCNALRCGVPECRAGFCAICLHDCGQDAHAHIYASHKGQIFDKRSFERAKSDRAQGHIIALMDKISHESFELKQLVKNHIEKAKLTQQSSSNDFATKSVFLSNAKADLARSTMADRLSLLSNPDEYDRRSRLTKKDMSPRCAVPSDYRLSLDWKQGDLYTVSLQHRIIEGGRWIPVSDVEKHFKENPKVESLLNITQALRCAVVAFEGDALLYQTSRGDMRTIPEGHNFSDKEICIKLCSIGRDGKMLGDEVLYGLHDRLVIAGLNQNNRMVLLEKHVAESSDSDLLFEPLQHLVGSGEPVPVVTEMNMEVPTTQVDLNEEQQKVAHPLRLKTAMEVAGPPGTGKTKTIVELVRALLHCTDYDILVLSERNGAINAIAEKFQQDSLDLTGTLQTIKDLHVWTSLMTYGVGDSMGESTKLFTKEIKIQSHPELVDLREKRELLIKASVSLSNSLRGKIAEVVRSFGTHFNEAYAFNRSEDIEKNRIDLTSPLSIISSVRAVVEDITTLLDETKNQGSRYVHEDKTSALIVRHTALLGRLVPIRPDNEQDDKSSPWNAKEATRRLQFILDHFTKILDIELFSEENARALYKEKTESDDVYKTLFERLSIELPKLARLHMSTIGSSHRLPGGNNESDGGLAGRLQDLFISDSDEVTVLDRPKDLLPMDTIVIFDESGCIPSYELLGLSRLGRVIKSLVLVGDKKQLPPYDPMQGRKGRRNSRRSNLNEQLSSLLDSSALTVDSGKVMLTTQYRVPKDIADMLNHRVYRGQYNTCPLASVPLSGLHMLNVPWSESQFRKYVNPNEVERGISMLEKLVLDYDISSTLVITPYKNQQREFEFQLRKYYSHIKTTVLTIDQCQGQEADAVIFSLVRKPTRFLTLNRLNVALSRVRKKLYVLTDFQDLRSACRDNDWECARLASDLLIDFN</sequence>
<dbReference type="Pfam" id="PF13087">
    <property type="entry name" value="AAA_12"/>
    <property type="match status" value="1"/>
</dbReference>
<name>A0AAD8YDZ5_9STRA</name>
<reference evidence="3" key="1">
    <citation type="submission" date="2023-06" db="EMBL/GenBank/DDBJ databases">
        <title>Survivors Of The Sea: Transcriptome response of Skeletonema marinoi to long-term dormancy.</title>
        <authorList>
            <person name="Pinder M.I.M."/>
            <person name="Kourtchenko O."/>
            <person name="Robertson E.K."/>
            <person name="Larsson T."/>
            <person name="Maumus F."/>
            <person name="Osuna-Cruz C.M."/>
            <person name="Vancaester E."/>
            <person name="Stenow R."/>
            <person name="Vandepoele K."/>
            <person name="Ploug H."/>
            <person name="Bruchert V."/>
            <person name="Godhe A."/>
            <person name="Topel M."/>
        </authorList>
    </citation>
    <scope>NUCLEOTIDE SEQUENCE</scope>
    <source>
        <strain evidence="3">R05AC</strain>
    </source>
</reference>
<dbReference type="GO" id="GO:0003678">
    <property type="term" value="F:DNA helicase activity"/>
    <property type="evidence" value="ECO:0007669"/>
    <property type="project" value="UniProtKB-EC"/>
</dbReference>
<feature type="domain" description="DNA2/NAM7 helicase helicase" evidence="1">
    <location>
        <begin position="453"/>
        <end position="569"/>
    </location>
</feature>
<gene>
    <name evidence="3" type="ORF">QTG54_005066</name>
</gene>
<evidence type="ECO:0000259" key="2">
    <source>
        <dbReference type="Pfam" id="PF13087"/>
    </source>
</evidence>
<dbReference type="InterPro" id="IPR041677">
    <property type="entry name" value="DNA2/NAM7_AAA_11"/>
</dbReference>
<comment type="caution">
    <text evidence="3">The sequence shown here is derived from an EMBL/GenBank/DDBJ whole genome shotgun (WGS) entry which is preliminary data.</text>
</comment>
<organism evidence="3 4">
    <name type="scientific">Skeletonema marinoi</name>
    <dbReference type="NCBI Taxonomy" id="267567"/>
    <lineage>
        <taxon>Eukaryota</taxon>
        <taxon>Sar</taxon>
        <taxon>Stramenopiles</taxon>
        <taxon>Ochrophyta</taxon>
        <taxon>Bacillariophyta</taxon>
        <taxon>Coscinodiscophyceae</taxon>
        <taxon>Thalassiosirophycidae</taxon>
        <taxon>Thalassiosirales</taxon>
        <taxon>Skeletonemataceae</taxon>
        <taxon>Skeletonema</taxon>
        <taxon>Skeletonema marinoi-dohrnii complex</taxon>
    </lineage>
</organism>
<dbReference type="Gene3D" id="1.20.120.1750">
    <property type="match status" value="1"/>
</dbReference>
<dbReference type="SUPFAM" id="SSF57850">
    <property type="entry name" value="RING/U-box"/>
    <property type="match status" value="1"/>
</dbReference>
<dbReference type="GO" id="GO:0016787">
    <property type="term" value="F:hydrolase activity"/>
    <property type="evidence" value="ECO:0007669"/>
    <property type="project" value="UniProtKB-KW"/>
</dbReference>
<keyword evidence="3" id="KW-0547">Nucleotide-binding</keyword>
<evidence type="ECO:0000313" key="3">
    <source>
        <dbReference type="EMBL" id="KAK1744533.1"/>
    </source>
</evidence>
<dbReference type="CDD" id="cd18808">
    <property type="entry name" value="SF1_C_Upf1"/>
    <property type="match status" value="1"/>
</dbReference>
<dbReference type="PANTHER" id="PTHR10887">
    <property type="entry name" value="DNA2/NAM7 HELICASE FAMILY"/>
    <property type="match status" value="1"/>
</dbReference>
<evidence type="ECO:0000259" key="1">
    <source>
        <dbReference type="Pfam" id="PF13086"/>
    </source>
</evidence>
<keyword evidence="3" id="KW-0378">Hydrolase</keyword>
<dbReference type="EC" id="3.6.4.12" evidence="3"/>
<feature type="domain" description="DNA2/NAM7 helicase-like C-terminal" evidence="2">
    <location>
        <begin position="869"/>
        <end position="1031"/>
    </location>
</feature>
<dbReference type="SUPFAM" id="SSF52540">
    <property type="entry name" value="P-loop containing nucleoside triphosphate hydrolases"/>
    <property type="match status" value="1"/>
</dbReference>
<dbReference type="InterPro" id="IPR027417">
    <property type="entry name" value="P-loop_NTPase"/>
</dbReference>
<dbReference type="Pfam" id="PF13086">
    <property type="entry name" value="AAA_11"/>
    <property type="match status" value="1"/>
</dbReference>
<dbReference type="InterPro" id="IPR041679">
    <property type="entry name" value="DNA2/NAM7-like_C"/>
</dbReference>
<proteinExistence type="predicted"/>
<dbReference type="Gene3D" id="3.40.50.300">
    <property type="entry name" value="P-loop containing nucleotide triphosphate hydrolases"/>
    <property type="match status" value="3"/>
</dbReference>
<accession>A0AAD8YDZ5</accession>
<keyword evidence="3" id="KW-0067">ATP-binding</keyword>
<dbReference type="Proteomes" id="UP001224775">
    <property type="component" value="Unassembled WGS sequence"/>
</dbReference>